<dbReference type="SUPFAM" id="SSF143081">
    <property type="entry name" value="BB1717-like"/>
    <property type="match status" value="1"/>
</dbReference>
<keyword evidence="6" id="KW-0238">DNA-binding</keyword>
<dbReference type="Gene3D" id="3.90.1680.20">
    <property type="match status" value="2"/>
</dbReference>
<organism evidence="9 10">
    <name type="scientific">Rhizobium rhododendri</name>
    <dbReference type="NCBI Taxonomy" id="2506430"/>
    <lineage>
        <taxon>Bacteria</taxon>
        <taxon>Pseudomonadati</taxon>
        <taxon>Pseudomonadota</taxon>
        <taxon>Alphaproteobacteria</taxon>
        <taxon>Hyphomicrobiales</taxon>
        <taxon>Rhizobiaceae</taxon>
        <taxon>Rhizobium/Agrobacterium group</taxon>
        <taxon>Rhizobium</taxon>
    </lineage>
</organism>
<evidence type="ECO:0000256" key="4">
    <source>
        <dbReference type="ARBA" id="ARBA00022801"/>
    </source>
</evidence>
<accession>A0ABY8INV0</accession>
<keyword evidence="2 8" id="KW-0645">Protease</keyword>
<evidence type="ECO:0000256" key="6">
    <source>
        <dbReference type="ARBA" id="ARBA00023125"/>
    </source>
</evidence>
<dbReference type="EC" id="3.4.-.-" evidence="8"/>
<evidence type="ECO:0000256" key="1">
    <source>
        <dbReference type="ARBA" id="ARBA00008136"/>
    </source>
</evidence>
<dbReference type="Proteomes" id="UP000318939">
    <property type="component" value="Plasmid unnamed1"/>
</dbReference>
<keyword evidence="3" id="KW-0227">DNA damage</keyword>
<evidence type="ECO:0000256" key="2">
    <source>
        <dbReference type="ARBA" id="ARBA00022670"/>
    </source>
</evidence>
<name>A0ABY8INV0_9HYPH</name>
<evidence type="ECO:0000256" key="8">
    <source>
        <dbReference type="RuleBase" id="RU364100"/>
    </source>
</evidence>
<evidence type="ECO:0000313" key="9">
    <source>
        <dbReference type="EMBL" id="WFS25110.1"/>
    </source>
</evidence>
<keyword evidence="5" id="KW-0190">Covalent protein-DNA linkage</keyword>
<dbReference type="PANTHER" id="PTHR13604">
    <property type="entry name" value="DC12-RELATED"/>
    <property type="match status" value="1"/>
</dbReference>
<protein>
    <recommendedName>
        <fullName evidence="8">Abasic site processing protein</fullName>
        <ecNumber evidence="8">3.4.-.-</ecNumber>
    </recommendedName>
</protein>
<dbReference type="PANTHER" id="PTHR13604:SF0">
    <property type="entry name" value="ABASIC SITE PROCESSING PROTEIN HMCES"/>
    <property type="match status" value="1"/>
</dbReference>
<sequence length="237" mass="26723">MCNLYNLTSNQQAIRDFIDVTRYREGNLPPSLNVHPDRPGPIIRIDPDGKRELVMSVWGMPTPDVHLGGKPDKGVTNVRKTWIPHWQQWLGVENRCLVLATAFSEYEQVSDPETGRKCLRWFAVNEAQPVFALAGIHTRWTGARGPIKAPREGEHDIFAFLTTDPNDIVKPIHPKAMPVLLTTREECEIWMTADWKEAKKLQRPLPEERMTVLPRYTAVGGLGGHPGQTADLLPAPL</sequence>
<dbReference type="Pfam" id="PF02586">
    <property type="entry name" value="SRAP"/>
    <property type="match status" value="1"/>
</dbReference>
<keyword evidence="9" id="KW-0614">Plasmid</keyword>
<proteinExistence type="inferred from homology"/>
<keyword evidence="4 8" id="KW-0378">Hydrolase</keyword>
<reference evidence="9 10" key="1">
    <citation type="journal article" date="2019" name="Phytopathology">
        <title>A Novel Group of Rhizobium tumorigenes-Like Agrobacteria Associated with Crown Gall Disease of Rhododendron and Blueberry.</title>
        <authorList>
            <person name="Kuzmanovic N."/>
            <person name="Behrens P."/>
            <person name="Idczak E."/>
            <person name="Wagner S."/>
            <person name="Gotz M."/>
            <person name="Sproer C."/>
            <person name="Bunk B."/>
            <person name="Overmann J."/>
            <person name="Smalla K."/>
        </authorList>
    </citation>
    <scope>NUCLEOTIDE SEQUENCE [LARGE SCALE GENOMIC DNA]</scope>
    <source>
        <strain evidence="10">rho-6.2</strain>
    </source>
</reference>
<keyword evidence="7" id="KW-0456">Lyase</keyword>
<dbReference type="InterPro" id="IPR036590">
    <property type="entry name" value="SRAP-like"/>
</dbReference>
<evidence type="ECO:0000256" key="5">
    <source>
        <dbReference type="ARBA" id="ARBA00023124"/>
    </source>
</evidence>
<evidence type="ECO:0000313" key="10">
    <source>
        <dbReference type="Proteomes" id="UP000318939"/>
    </source>
</evidence>
<evidence type="ECO:0000256" key="7">
    <source>
        <dbReference type="ARBA" id="ARBA00023239"/>
    </source>
</evidence>
<gene>
    <name evidence="9" type="ORF">PR018_22810</name>
</gene>
<reference evidence="9 10" key="2">
    <citation type="journal article" date="2023" name="MicrobiologyOpen">
        <title>Genomics of the tumorigenes clade of the family Rhizobiaceae and description of Rhizobium rhododendri sp. nov.</title>
        <authorList>
            <person name="Kuzmanovic N."/>
            <person name="diCenzo G.C."/>
            <person name="Bunk B."/>
            <person name="Sproeer C."/>
            <person name="Fruehling A."/>
            <person name="Neumann-Schaal M."/>
            <person name="Overmann J."/>
            <person name="Smalla K."/>
        </authorList>
    </citation>
    <scope>NUCLEOTIDE SEQUENCE [LARGE SCALE GENOMIC DNA]</scope>
    <source>
        <strain evidence="10">rho-6.2</strain>
        <plasmid evidence="9 10">unnamed1</plasmid>
    </source>
</reference>
<dbReference type="RefSeq" id="WP_142831041.1">
    <property type="nucleotide sequence ID" value="NZ_CP117268.1"/>
</dbReference>
<keyword evidence="10" id="KW-1185">Reference proteome</keyword>
<evidence type="ECO:0000256" key="3">
    <source>
        <dbReference type="ARBA" id="ARBA00022763"/>
    </source>
</evidence>
<comment type="similarity">
    <text evidence="1 8">Belongs to the SOS response-associated peptidase family.</text>
</comment>
<dbReference type="EMBL" id="CP117268">
    <property type="protein sequence ID" value="WFS25110.1"/>
    <property type="molecule type" value="Genomic_DNA"/>
</dbReference>
<dbReference type="InterPro" id="IPR003738">
    <property type="entry name" value="SRAP"/>
</dbReference>
<geneLocation type="plasmid" evidence="9 10">
    <name>unnamed1</name>
</geneLocation>